<dbReference type="PANTHER" id="PTHR30005">
    <property type="entry name" value="EXOPOLYPHOSPHATASE"/>
    <property type="match status" value="1"/>
</dbReference>
<gene>
    <name evidence="3" type="ORF">EVJ46_08010</name>
</gene>
<sequence length="582" mass="67925">MHISEYSGKKERTIEYLVKSLPLGKDTFSHGYISLDNIYKSVKILEGFAKKLDEYDLWKSYKALCTSGVREALNKYFFIDYIKNNTGIELEILEPSDEIYLKYLGVKQAIPKISAYEEDGILFTNISSGNIFINILKKDKLMLSEAFPYGNLRLTQIFKDVPYQKQHKAYEQDINKMVLTLKNISVKKISIRHMISSGSSIAVLTDMLKPKKDSIDRKDLEAAYSQIKELNFYEITEKFKLREQQVEILIPTLITYLKIMDFAKVKKFLFTRNTFPYSMSLFYSKTIKDPDLYNRFKNTLYHIGEKYSYDKNHSKIVTKFALKLFDNLKTIHSLKQKERKLLEAAAVLHDIGYIIEAKNHEQHSFNIIKTIDFPGISKEFIDMTALIVLMHREKQEIYQNAEHDGNNYLTDKLTGAKNKNQNDYKKPVLDNQFNNNIQNQNQHVNNVNICNNRSVNNKNNNTNYHQNYKNNFGYNFGDYYWDSRAIGIVNADNTNNLLSNFSIEKKLIIYKLASILRIADSMDASHSQFIDDFSVTIDSNCIIIKSLAKKYPYLEYLSFYQKSNLFKLTFGVNIEFETDILF</sequence>
<dbReference type="Proteomes" id="UP000316562">
    <property type="component" value="Unassembled WGS sequence"/>
</dbReference>
<dbReference type="SUPFAM" id="SSF53067">
    <property type="entry name" value="Actin-like ATPase domain"/>
    <property type="match status" value="2"/>
</dbReference>
<evidence type="ECO:0000313" key="4">
    <source>
        <dbReference type="Proteomes" id="UP000316562"/>
    </source>
</evidence>
<dbReference type="Gene3D" id="3.30.420.40">
    <property type="match status" value="1"/>
</dbReference>
<dbReference type="Pfam" id="PF21447">
    <property type="entry name" value="Ppx-GppA_III"/>
    <property type="match status" value="1"/>
</dbReference>
<organism evidence="3 4">
    <name type="scientific">Acididesulfobacter guangdongensis</name>
    <dbReference type="NCBI Taxonomy" id="2597225"/>
    <lineage>
        <taxon>Bacteria</taxon>
        <taxon>Deltaproteobacteria</taxon>
        <taxon>Candidatus Acidulodesulfobacterales</taxon>
        <taxon>Candidatus Acididesulfobacter</taxon>
    </lineage>
</organism>
<dbReference type="SUPFAM" id="SSF109604">
    <property type="entry name" value="HD-domain/PDEase-like"/>
    <property type="match status" value="2"/>
</dbReference>
<evidence type="ECO:0000259" key="2">
    <source>
        <dbReference type="Pfam" id="PF21447"/>
    </source>
</evidence>
<dbReference type="InterPro" id="IPR043129">
    <property type="entry name" value="ATPase_NBD"/>
</dbReference>
<dbReference type="CDD" id="cd00077">
    <property type="entry name" value="HDc"/>
    <property type="match status" value="1"/>
</dbReference>
<evidence type="ECO:0000313" key="3">
    <source>
        <dbReference type="EMBL" id="RZD16122.1"/>
    </source>
</evidence>
<dbReference type="InterPro" id="IPR003607">
    <property type="entry name" value="HD/PDEase_dom"/>
</dbReference>
<dbReference type="InterPro" id="IPR048950">
    <property type="entry name" value="Ppx_GppA_C"/>
</dbReference>
<dbReference type="Pfam" id="PF02541">
    <property type="entry name" value="Ppx-GppA"/>
    <property type="match status" value="1"/>
</dbReference>
<comment type="caution">
    <text evidence="3">The sequence shown here is derived from an EMBL/GenBank/DDBJ whole genome shotgun (WGS) entry which is preliminary data.</text>
</comment>
<proteinExistence type="predicted"/>
<dbReference type="InterPro" id="IPR003695">
    <property type="entry name" value="Ppx_GppA_N"/>
</dbReference>
<feature type="domain" description="Ppx/GppA phosphatase N-terminal" evidence="1">
    <location>
        <begin position="21"/>
        <end position="262"/>
    </location>
</feature>
<reference evidence="3 4" key="1">
    <citation type="journal article" date="2019" name="ISME J.">
        <title>Insights into ecological role of a new deltaproteobacterial order Candidatus Acidulodesulfobacterales by metagenomics and metatranscriptomics.</title>
        <authorList>
            <person name="Tan S."/>
            <person name="Liu J."/>
            <person name="Fang Y."/>
            <person name="Hedlund B.P."/>
            <person name="Lian Z.H."/>
            <person name="Huang L.Y."/>
            <person name="Li J.T."/>
            <person name="Huang L.N."/>
            <person name="Li W.J."/>
            <person name="Jiang H.C."/>
            <person name="Dong H.L."/>
            <person name="Shu W.S."/>
        </authorList>
    </citation>
    <scope>NUCLEOTIDE SEQUENCE [LARGE SCALE GENOMIC DNA]</scope>
    <source>
        <strain evidence="3">AP2</strain>
    </source>
</reference>
<dbReference type="InterPro" id="IPR050273">
    <property type="entry name" value="GppA/Ppx_hydrolase"/>
</dbReference>
<feature type="domain" description="Ppx/GppA phosphatase C-terminal" evidence="2">
    <location>
        <begin position="299"/>
        <end position="399"/>
    </location>
</feature>
<evidence type="ECO:0000259" key="1">
    <source>
        <dbReference type="Pfam" id="PF02541"/>
    </source>
</evidence>
<accession>A0A519BFS6</accession>
<name>A0A519BFS6_ACIG2</name>
<dbReference type="CDD" id="cd24006">
    <property type="entry name" value="ASKHA_NBD_PPX_GppA"/>
    <property type="match status" value="1"/>
</dbReference>
<dbReference type="EMBL" id="SGBC01000003">
    <property type="protein sequence ID" value="RZD16122.1"/>
    <property type="molecule type" value="Genomic_DNA"/>
</dbReference>
<dbReference type="GO" id="GO:0016462">
    <property type="term" value="F:pyrophosphatase activity"/>
    <property type="evidence" value="ECO:0007669"/>
    <property type="project" value="TreeGrafter"/>
</dbReference>
<dbReference type="Gene3D" id="3.30.420.150">
    <property type="entry name" value="Exopolyphosphatase. Domain 2"/>
    <property type="match status" value="1"/>
</dbReference>
<protein>
    <submittedName>
        <fullName evidence="3">HD domain-containing protein</fullName>
    </submittedName>
</protein>
<dbReference type="Gene3D" id="1.10.3210.10">
    <property type="entry name" value="Hypothetical protein af1432"/>
    <property type="match status" value="2"/>
</dbReference>
<dbReference type="PANTHER" id="PTHR30005:SF0">
    <property type="entry name" value="RETROGRADE REGULATION PROTEIN 2"/>
    <property type="match status" value="1"/>
</dbReference>
<dbReference type="AlphaFoldDB" id="A0A519BFS6"/>